<keyword evidence="2" id="KW-1133">Transmembrane helix</keyword>
<feature type="compositionally biased region" description="Pro residues" evidence="1">
    <location>
        <begin position="1"/>
        <end position="17"/>
    </location>
</feature>
<reference evidence="3 4" key="1">
    <citation type="submission" date="2017-02" db="EMBL/GenBank/DDBJ databases">
        <title>The new phylogeny of genus Mycobacterium.</title>
        <authorList>
            <person name="Tortoli E."/>
            <person name="Trovato A."/>
            <person name="Cirillo D.M."/>
        </authorList>
    </citation>
    <scope>NUCLEOTIDE SEQUENCE [LARGE SCALE GENOMIC DNA]</scope>
    <source>
        <strain evidence="3 4">DSM 45578</strain>
    </source>
</reference>
<dbReference type="STRING" id="564198.BST17_07235"/>
<dbReference type="InterPro" id="IPR032710">
    <property type="entry name" value="NTF2-like_dom_sf"/>
</dbReference>
<feature type="transmembrane region" description="Helical" evidence="2">
    <location>
        <begin position="79"/>
        <end position="104"/>
    </location>
</feature>
<evidence type="ECO:0000313" key="3">
    <source>
        <dbReference type="EMBL" id="ORA05576.1"/>
    </source>
</evidence>
<sequence length="220" mass="23444">MTQYPPQQPGPQGPWDPSPQAGPQGAWNPDAQPQTFEYPEYPGYGAPPAYGYGAPPQGYPGYSYPYPHPPQQPPKKNNALWWIVGGAVSVMVIAALVVGGVFLVRGGDIIVSSDETEIKELVEEFSAAGSTGKFSEMGRYFCAAEAGMFSALGELGQILEGIEIPQTAPTTGLSATDIVVKGDVASATMETGGPFDTAYFRKENGEWKVCMSAAVQFNQR</sequence>
<evidence type="ECO:0000313" key="4">
    <source>
        <dbReference type="Proteomes" id="UP000192366"/>
    </source>
</evidence>
<evidence type="ECO:0008006" key="5">
    <source>
        <dbReference type="Google" id="ProtNLM"/>
    </source>
</evidence>
<dbReference type="RefSeq" id="WP_083056631.1">
    <property type="nucleotide sequence ID" value="NZ_JACKVM010000014.1"/>
</dbReference>
<dbReference type="AlphaFoldDB" id="A0A1W9YZS3"/>
<organism evidence="3 4">
    <name type="scientific">Mycolicibacterium bacteremicum</name>
    <name type="common">Mycobacterium bacteremicum</name>
    <dbReference type="NCBI Taxonomy" id="564198"/>
    <lineage>
        <taxon>Bacteria</taxon>
        <taxon>Bacillati</taxon>
        <taxon>Actinomycetota</taxon>
        <taxon>Actinomycetes</taxon>
        <taxon>Mycobacteriales</taxon>
        <taxon>Mycobacteriaceae</taxon>
        <taxon>Mycolicibacterium</taxon>
    </lineage>
</organism>
<dbReference type="SUPFAM" id="SSF54427">
    <property type="entry name" value="NTF2-like"/>
    <property type="match status" value="1"/>
</dbReference>
<name>A0A1W9YZS3_MYCBA</name>
<dbReference type="OrthoDB" id="4638542at2"/>
<keyword evidence="2" id="KW-0472">Membrane</keyword>
<protein>
    <recommendedName>
        <fullName evidence="5">DUF4878 domain-containing protein</fullName>
    </recommendedName>
</protein>
<dbReference type="Proteomes" id="UP000192366">
    <property type="component" value="Unassembled WGS sequence"/>
</dbReference>
<comment type="caution">
    <text evidence="3">The sequence shown here is derived from an EMBL/GenBank/DDBJ whole genome shotgun (WGS) entry which is preliminary data.</text>
</comment>
<accession>A0A1W9YZS3</accession>
<feature type="region of interest" description="Disordered" evidence="1">
    <location>
        <begin position="1"/>
        <end position="42"/>
    </location>
</feature>
<dbReference type="EMBL" id="MVHJ01000005">
    <property type="protein sequence ID" value="ORA05576.1"/>
    <property type="molecule type" value="Genomic_DNA"/>
</dbReference>
<proteinExistence type="predicted"/>
<gene>
    <name evidence="3" type="ORF">BST17_07235</name>
</gene>
<evidence type="ECO:0000256" key="1">
    <source>
        <dbReference type="SAM" id="MobiDB-lite"/>
    </source>
</evidence>
<keyword evidence="2" id="KW-0812">Transmembrane</keyword>
<evidence type="ECO:0000256" key="2">
    <source>
        <dbReference type="SAM" id="Phobius"/>
    </source>
</evidence>
<keyword evidence="4" id="KW-1185">Reference proteome</keyword>